<dbReference type="RefSeq" id="WP_078318405.1">
    <property type="nucleotide sequence ID" value="NZ_MUYV01000011.1"/>
</dbReference>
<evidence type="ECO:0000313" key="1">
    <source>
        <dbReference type="EMBL" id="OOS24090.1"/>
    </source>
</evidence>
<protein>
    <recommendedName>
        <fullName evidence="3">DUF2218 domain-containing protein</fullName>
    </recommendedName>
</protein>
<reference evidence="1 2" key="1">
    <citation type="submission" date="2017-02" db="EMBL/GenBank/DDBJ databases">
        <title>Draft genome sequence of Moraxella porci CCUG 54912T type strain.</title>
        <authorList>
            <person name="Salva-Serra F."/>
            <person name="Engstrom-Jakobsson H."/>
            <person name="Thorell K."/>
            <person name="Jaen-Luchoro D."/>
            <person name="Gonzales-Siles L."/>
            <person name="Karlsson R."/>
            <person name="Yazdan S."/>
            <person name="Boulund F."/>
            <person name="Johnning A."/>
            <person name="Engstrand L."/>
            <person name="Kristiansson E."/>
            <person name="Moore E."/>
        </authorList>
    </citation>
    <scope>NUCLEOTIDE SEQUENCE [LARGE SCALE GENOMIC DNA]</scope>
    <source>
        <strain evidence="1 2">CCUG 54912</strain>
    </source>
</reference>
<dbReference type="AlphaFoldDB" id="A0A1T0CP21"/>
<evidence type="ECO:0008006" key="3">
    <source>
        <dbReference type="Google" id="ProtNLM"/>
    </source>
</evidence>
<accession>A0A1T0CP21</accession>
<gene>
    <name evidence="1" type="ORF">B0681_09080</name>
</gene>
<comment type="caution">
    <text evidence="1">The sequence shown here is derived from an EMBL/GenBank/DDBJ whole genome shotgun (WGS) entry which is preliminary data.</text>
</comment>
<dbReference type="Pfam" id="PF09981">
    <property type="entry name" value="DUF2218"/>
    <property type="match status" value="1"/>
</dbReference>
<name>A0A1T0CP21_9GAMM</name>
<evidence type="ECO:0000313" key="2">
    <source>
        <dbReference type="Proteomes" id="UP000190683"/>
    </source>
</evidence>
<dbReference type="Proteomes" id="UP000190683">
    <property type="component" value="Unassembled WGS sequence"/>
</dbReference>
<dbReference type="EMBL" id="MUYV01000011">
    <property type="protein sequence ID" value="OOS24090.1"/>
    <property type="molecule type" value="Genomic_DNA"/>
</dbReference>
<keyword evidence="2" id="KW-1185">Reference proteome</keyword>
<proteinExistence type="predicted"/>
<organism evidence="1 2">
    <name type="scientific">Moraxella porci DSM 25326</name>
    <dbReference type="NCBI Taxonomy" id="573983"/>
    <lineage>
        <taxon>Bacteria</taxon>
        <taxon>Pseudomonadati</taxon>
        <taxon>Pseudomonadota</taxon>
        <taxon>Gammaproteobacteria</taxon>
        <taxon>Moraxellales</taxon>
        <taxon>Moraxellaceae</taxon>
        <taxon>Moraxella</taxon>
    </lineage>
</organism>
<sequence>MLVSTLQLSTEDAARIIKRLANHWRHKMTVSEQPQGTVFEFSPTATATLASDETTLKATLVITDEDADSAHQQQLKLQQVILGHINRMAGVDFDAQWQN</sequence>
<dbReference type="InterPro" id="IPR014543">
    <property type="entry name" value="UCP028291"/>
</dbReference>
<dbReference type="Gene3D" id="3.30.310.50">
    <property type="entry name" value="Alpha-D-phosphohexomutase, C-terminal domain"/>
    <property type="match status" value="1"/>
</dbReference>
<dbReference type="STRING" id="573983.B0681_09080"/>